<proteinExistence type="inferred from homology"/>
<dbReference type="InterPro" id="IPR035937">
    <property type="entry name" value="FPG_N"/>
</dbReference>
<evidence type="ECO:0000256" key="12">
    <source>
        <dbReference type="ARBA" id="ARBA00023295"/>
    </source>
</evidence>
<evidence type="ECO:0000256" key="2">
    <source>
        <dbReference type="ARBA" id="ARBA00012720"/>
    </source>
</evidence>
<dbReference type="PANTHER" id="PTHR42697">
    <property type="entry name" value="ENDONUCLEASE 8"/>
    <property type="match status" value="1"/>
</dbReference>
<dbReference type="NCBIfam" id="NF040775">
    <property type="entry name" value="endonuc_Nei2"/>
    <property type="match status" value="1"/>
</dbReference>
<keyword evidence="8" id="KW-0238">DNA-binding</keyword>
<keyword evidence="14" id="KW-1185">Reference proteome</keyword>
<keyword evidence="7" id="KW-0862">Zinc</keyword>
<comment type="similarity">
    <text evidence="1">Belongs to the FPG family.</text>
</comment>
<dbReference type="GO" id="GO:0008270">
    <property type="term" value="F:zinc ion binding"/>
    <property type="evidence" value="ECO:0007669"/>
    <property type="project" value="UniProtKB-KW"/>
</dbReference>
<sequence>MPEGDTVYRTAAALRTALTAQVLTRCDIRVPRFATVDLTGARVDEVFCRGKHLFIRAGRASIHSHLGMDGTWRLGPPRVPDHRIRVILATAENRATGVDLDLLEVLDRSADLAAVAQLGPDLLGPDWDPGPAVANLLAAPDRPLAAALLDQRNLAGIGNVYANELCFVTGVAPGSPVRAVPDPVRLVNRARLMLSTNLTRAIRTTTGDTRRGRELWVYGRAGRDCRRCGTPIRRSDDGPRISFWCPSCQR</sequence>
<dbReference type="EMBL" id="LQOJ01000031">
    <property type="protein sequence ID" value="ORV04298.1"/>
    <property type="molecule type" value="Genomic_DNA"/>
</dbReference>
<dbReference type="SMART" id="SM00898">
    <property type="entry name" value="Fapy_DNA_glyco"/>
    <property type="match status" value="1"/>
</dbReference>
<evidence type="ECO:0000256" key="5">
    <source>
        <dbReference type="ARBA" id="ARBA00022771"/>
    </source>
</evidence>
<keyword evidence="12" id="KW-0326">Glycosidase</keyword>
<dbReference type="SUPFAM" id="SSF46946">
    <property type="entry name" value="S13-like H2TH domain"/>
    <property type="match status" value="1"/>
</dbReference>
<dbReference type="Pfam" id="PF01149">
    <property type="entry name" value="Fapy_DNA_glyco"/>
    <property type="match status" value="1"/>
</dbReference>
<keyword evidence="11" id="KW-0511">Multifunctional enzyme</keyword>
<dbReference type="PANTHER" id="PTHR42697:SF1">
    <property type="entry name" value="ENDONUCLEASE 8"/>
    <property type="match status" value="1"/>
</dbReference>
<evidence type="ECO:0000256" key="1">
    <source>
        <dbReference type="ARBA" id="ARBA00009409"/>
    </source>
</evidence>
<comment type="caution">
    <text evidence="13">The sequence shown here is derived from an EMBL/GenBank/DDBJ whole genome shotgun (WGS) entry which is preliminary data.</text>
</comment>
<dbReference type="GO" id="GO:0006284">
    <property type="term" value="P:base-excision repair"/>
    <property type="evidence" value="ECO:0007669"/>
    <property type="project" value="InterPro"/>
</dbReference>
<evidence type="ECO:0000313" key="13">
    <source>
        <dbReference type="EMBL" id="ORV04298.1"/>
    </source>
</evidence>
<dbReference type="OrthoDB" id="9800855at2"/>
<dbReference type="Gene3D" id="1.10.8.50">
    <property type="match status" value="1"/>
</dbReference>
<evidence type="ECO:0000256" key="9">
    <source>
        <dbReference type="ARBA" id="ARBA00023204"/>
    </source>
</evidence>
<dbReference type="Pfam" id="PF06831">
    <property type="entry name" value="H2TH"/>
    <property type="match status" value="1"/>
</dbReference>
<keyword evidence="4" id="KW-0227">DNA damage</keyword>
<dbReference type="InterPro" id="IPR012319">
    <property type="entry name" value="FPG_cat"/>
</dbReference>
<keyword evidence="10" id="KW-0456">Lyase</keyword>
<evidence type="ECO:0000313" key="14">
    <source>
        <dbReference type="Proteomes" id="UP000193484"/>
    </source>
</evidence>
<keyword evidence="5" id="KW-0863">Zinc-finger</keyword>
<dbReference type="PROSITE" id="PS51068">
    <property type="entry name" value="FPG_CAT"/>
    <property type="match status" value="1"/>
</dbReference>
<keyword evidence="9" id="KW-0234">DNA repair</keyword>
<reference evidence="13 14" key="1">
    <citation type="submission" date="2016-01" db="EMBL/GenBank/DDBJ databases">
        <title>The new phylogeny of the genus Mycobacterium.</title>
        <authorList>
            <person name="Tarcisio F."/>
            <person name="Conor M."/>
            <person name="Antonella G."/>
            <person name="Elisabetta G."/>
            <person name="Giulia F.S."/>
            <person name="Sara T."/>
            <person name="Anna F."/>
            <person name="Clotilde B."/>
            <person name="Roberto B."/>
            <person name="Veronica D.S."/>
            <person name="Fabio R."/>
            <person name="Monica P."/>
            <person name="Olivier J."/>
            <person name="Enrico T."/>
            <person name="Nicola S."/>
        </authorList>
    </citation>
    <scope>NUCLEOTIDE SEQUENCE [LARGE SCALE GENOMIC DNA]</scope>
    <source>
        <strain evidence="13 14">DSM 44179</strain>
    </source>
</reference>
<evidence type="ECO:0000256" key="4">
    <source>
        <dbReference type="ARBA" id="ARBA00022763"/>
    </source>
</evidence>
<dbReference type="InterPro" id="IPR054878">
    <property type="entry name" value="Endonuc_Nei2"/>
</dbReference>
<dbReference type="RefSeq" id="WP_085095282.1">
    <property type="nucleotide sequence ID" value="NZ_AP022603.1"/>
</dbReference>
<dbReference type="SMART" id="SM01232">
    <property type="entry name" value="H2TH"/>
    <property type="match status" value="1"/>
</dbReference>
<evidence type="ECO:0000256" key="11">
    <source>
        <dbReference type="ARBA" id="ARBA00023268"/>
    </source>
</evidence>
<evidence type="ECO:0000256" key="3">
    <source>
        <dbReference type="ARBA" id="ARBA00022723"/>
    </source>
</evidence>
<dbReference type="GO" id="GO:0140078">
    <property type="term" value="F:class I DNA-(apurinic or apyrimidinic site) endonuclease activity"/>
    <property type="evidence" value="ECO:0007669"/>
    <property type="project" value="UniProtKB-EC"/>
</dbReference>
<evidence type="ECO:0000256" key="6">
    <source>
        <dbReference type="ARBA" id="ARBA00022801"/>
    </source>
</evidence>
<dbReference type="SUPFAM" id="SSF57716">
    <property type="entry name" value="Glucocorticoid receptor-like (DNA-binding domain)"/>
    <property type="match status" value="1"/>
</dbReference>
<dbReference type="EC" id="4.2.99.18" evidence="2"/>
<keyword evidence="3" id="KW-0479">Metal-binding</keyword>
<dbReference type="GO" id="GO:0003684">
    <property type="term" value="F:damaged DNA binding"/>
    <property type="evidence" value="ECO:0007669"/>
    <property type="project" value="InterPro"/>
</dbReference>
<dbReference type="Gene3D" id="3.20.190.10">
    <property type="entry name" value="MutM-like, N-terminal"/>
    <property type="match status" value="1"/>
</dbReference>
<gene>
    <name evidence="13" type="ORF">AWC04_09125</name>
</gene>
<organism evidence="13 14">
    <name type="scientific">Mycolicibacterium fallax</name>
    <name type="common">Mycobacterium fallax</name>
    <dbReference type="NCBI Taxonomy" id="1793"/>
    <lineage>
        <taxon>Bacteria</taxon>
        <taxon>Bacillati</taxon>
        <taxon>Actinomycetota</taxon>
        <taxon>Actinomycetes</taxon>
        <taxon>Mycobacteriales</taxon>
        <taxon>Mycobacteriaceae</taxon>
        <taxon>Mycolicibacterium</taxon>
    </lineage>
</organism>
<dbReference type="InterPro" id="IPR010979">
    <property type="entry name" value="Ribosomal_uS13-like_H2TH"/>
</dbReference>
<accession>A0A1X1REV4</accession>
<evidence type="ECO:0000256" key="8">
    <source>
        <dbReference type="ARBA" id="ARBA00023125"/>
    </source>
</evidence>
<dbReference type="SUPFAM" id="SSF81624">
    <property type="entry name" value="N-terminal domain of MutM-like DNA repair proteins"/>
    <property type="match status" value="1"/>
</dbReference>
<dbReference type="STRING" id="1793.AWC04_09125"/>
<name>A0A1X1REV4_MYCFA</name>
<dbReference type="Proteomes" id="UP000193484">
    <property type="component" value="Unassembled WGS sequence"/>
</dbReference>
<protein>
    <recommendedName>
        <fullName evidence="2">DNA-(apurinic or apyrimidinic site) lyase</fullName>
        <ecNumber evidence="2">4.2.99.18</ecNumber>
    </recommendedName>
</protein>
<dbReference type="AlphaFoldDB" id="A0A1X1REV4"/>
<dbReference type="GO" id="GO:0000703">
    <property type="term" value="F:oxidized pyrimidine nucleobase lesion DNA N-glycosylase activity"/>
    <property type="evidence" value="ECO:0007669"/>
    <property type="project" value="TreeGrafter"/>
</dbReference>
<dbReference type="InterPro" id="IPR015886">
    <property type="entry name" value="H2TH_FPG"/>
</dbReference>
<evidence type="ECO:0000256" key="7">
    <source>
        <dbReference type="ARBA" id="ARBA00022833"/>
    </source>
</evidence>
<dbReference type="InterPro" id="IPR000214">
    <property type="entry name" value="Znf_DNA_glyclase/AP_lyase"/>
</dbReference>
<dbReference type="PROSITE" id="PS51066">
    <property type="entry name" value="ZF_FPG_2"/>
    <property type="match status" value="1"/>
</dbReference>
<keyword evidence="6" id="KW-0378">Hydrolase</keyword>
<evidence type="ECO:0000256" key="10">
    <source>
        <dbReference type="ARBA" id="ARBA00023239"/>
    </source>
</evidence>